<dbReference type="NCBIfam" id="TIGR04183">
    <property type="entry name" value="Por_Secre_tail"/>
    <property type="match status" value="1"/>
</dbReference>
<sequence>MKKSTTFFAILLLTISTGFAQTIDFVNSFGSLGFERPTGLALDSDKNIYNTGLFLQTVDFDPGSGVFELTSNGSEDIYITKSTPDGTIIWAKQIGGTQSDESSQLTLDDQGNIYLTGTFSGTADFDPSSAVTELTSAGFFDGFILKLDTDGNFIYVKQFSSPISSLRTSTITIDASGDLIVSGRFRDTVDFDPGAGVFELTASTASDGIFILKLTSDGNFVWAKGILGNGQGRIAAIDTDQTGNIIASGEYNNGSRDFDPSSNVFVLATRGIEWAMFVLKLDTNGDLVWAKQITGTAENYGGDVVVDSVGDIYLNGFYQGTLDFDPGSGIFELTSNGSFDIYTMKLNANGDYIWATSVGGPSFDLGINLDITPDNELLNIGIFRGTVDFDSSNDVNEFTALGNQDVFVSRTDANGNYIDTFIYGGPDFDHGFIILTDDVGDYYITGFFGGTSDFDPGMGEVFLTSNGNADGYVLKLNKPTLDITKSNYDNEIQLYPNPVRSVLTIINTSNLELDTAQITDITGKVIMFFNLETMGLTKEISLENFASGLYFVKINTLSGALTKRILKN</sequence>
<dbReference type="InterPro" id="IPR052918">
    <property type="entry name" value="Motility_Chemotaxis_Reg"/>
</dbReference>
<dbReference type="Gene3D" id="2.120.10.30">
    <property type="entry name" value="TolB, C-terminal domain"/>
    <property type="match status" value="1"/>
</dbReference>
<dbReference type="RefSeq" id="WP_147085692.1">
    <property type="nucleotide sequence ID" value="NZ_VORM01000004.1"/>
</dbReference>
<accession>A0A5C6ZKD7</accession>
<comment type="caution">
    <text evidence="5">The sequence shown here is derived from an EMBL/GenBank/DDBJ whole genome shotgun (WGS) entry which is preliminary data.</text>
</comment>
<dbReference type="InterPro" id="IPR010620">
    <property type="entry name" value="SBBP_repeat"/>
</dbReference>
<organism evidence="5 6">
    <name type="scientific">Subsaximicrobium wynnwilliamsii</name>
    <dbReference type="NCBI Taxonomy" id="291179"/>
    <lineage>
        <taxon>Bacteria</taxon>
        <taxon>Pseudomonadati</taxon>
        <taxon>Bacteroidota</taxon>
        <taxon>Flavobacteriia</taxon>
        <taxon>Flavobacteriales</taxon>
        <taxon>Flavobacteriaceae</taxon>
        <taxon>Subsaximicrobium</taxon>
    </lineage>
</organism>
<evidence type="ECO:0000259" key="4">
    <source>
        <dbReference type="PROSITE" id="PS51740"/>
    </source>
</evidence>
<dbReference type="EMBL" id="VORO01000004">
    <property type="protein sequence ID" value="TXD90299.1"/>
    <property type="molecule type" value="Genomic_DNA"/>
</dbReference>
<evidence type="ECO:0000313" key="6">
    <source>
        <dbReference type="Proteomes" id="UP000321578"/>
    </source>
</evidence>
<dbReference type="GO" id="GO:0003677">
    <property type="term" value="F:DNA binding"/>
    <property type="evidence" value="ECO:0007669"/>
    <property type="project" value="UniProtKB-UniRule"/>
</dbReference>
<protein>
    <submittedName>
        <fullName evidence="5">T9SS type A sorting domain-containing protein</fullName>
    </submittedName>
</protein>
<dbReference type="PANTHER" id="PTHR35580:SF1">
    <property type="entry name" value="PHYTASE-LIKE DOMAIN-CONTAINING PROTEIN"/>
    <property type="match status" value="1"/>
</dbReference>
<evidence type="ECO:0000256" key="2">
    <source>
        <dbReference type="PROSITE-ProRule" id="PRU01076"/>
    </source>
</evidence>
<dbReference type="SUPFAM" id="SSF63829">
    <property type="entry name" value="Calcium-dependent phosphotriesterase"/>
    <property type="match status" value="2"/>
</dbReference>
<keyword evidence="6" id="KW-1185">Reference proteome</keyword>
<gene>
    <name evidence="5" type="ORF">ESY86_06065</name>
</gene>
<dbReference type="Pfam" id="PF06739">
    <property type="entry name" value="SBBP"/>
    <property type="match status" value="1"/>
</dbReference>
<dbReference type="InterPro" id="IPR026444">
    <property type="entry name" value="Secre_tail"/>
</dbReference>
<name>A0A5C6ZKD7_9FLAO</name>
<reference evidence="5 6" key="1">
    <citation type="submission" date="2019-08" db="EMBL/GenBank/DDBJ databases">
        <title>Genomes of Subsaximicrobium wynnwilliamsii strains.</title>
        <authorList>
            <person name="Bowman J.P."/>
        </authorList>
    </citation>
    <scope>NUCLEOTIDE SEQUENCE [LARGE SCALE GENOMIC DNA]</scope>
    <source>
        <strain evidence="5 6">2-80-2</strain>
    </source>
</reference>
<dbReference type="OrthoDB" id="9811934at2"/>
<evidence type="ECO:0000313" key="5">
    <source>
        <dbReference type="EMBL" id="TXD90299.1"/>
    </source>
</evidence>
<dbReference type="Pfam" id="PF18962">
    <property type="entry name" value="Por_Secre_tail"/>
    <property type="match status" value="1"/>
</dbReference>
<dbReference type="PROSITE" id="PS51740">
    <property type="entry name" value="SPOVT_ABRB"/>
    <property type="match status" value="1"/>
</dbReference>
<dbReference type="PANTHER" id="PTHR35580">
    <property type="entry name" value="CELL SURFACE GLYCOPROTEIN (S-LAYER PROTEIN)-LIKE PROTEIN"/>
    <property type="match status" value="1"/>
</dbReference>
<feature type="domain" description="SpoVT-AbrB" evidence="4">
    <location>
        <begin position="168"/>
        <end position="217"/>
    </location>
</feature>
<evidence type="ECO:0000256" key="3">
    <source>
        <dbReference type="SAM" id="SignalP"/>
    </source>
</evidence>
<dbReference type="InterPro" id="IPR011042">
    <property type="entry name" value="6-blade_b-propeller_TolB-like"/>
</dbReference>
<dbReference type="InterPro" id="IPR007159">
    <property type="entry name" value="SpoVT-AbrB_dom"/>
</dbReference>
<keyword evidence="1 3" id="KW-0732">Signal</keyword>
<dbReference type="Proteomes" id="UP000321578">
    <property type="component" value="Unassembled WGS sequence"/>
</dbReference>
<proteinExistence type="predicted"/>
<evidence type="ECO:0000256" key="1">
    <source>
        <dbReference type="ARBA" id="ARBA00022729"/>
    </source>
</evidence>
<dbReference type="AlphaFoldDB" id="A0A5C6ZKD7"/>
<feature type="chain" id="PRO_5022836022" evidence="3">
    <location>
        <begin position="21"/>
        <end position="568"/>
    </location>
</feature>
<feature type="signal peptide" evidence="3">
    <location>
        <begin position="1"/>
        <end position="20"/>
    </location>
</feature>
<keyword evidence="2" id="KW-0238">DNA-binding</keyword>